<dbReference type="InterPro" id="IPR003582">
    <property type="entry name" value="ShKT_dom"/>
</dbReference>
<evidence type="ECO:0000256" key="7">
    <source>
        <dbReference type="ARBA" id="ARBA00022801"/>
    </source>
</evidence>
<evidence type="ECO:0000313" key="11">
    <source>
        <dbReference type="EMBL" id="CAL5219410.1"/>
    </source>
</evidence>
<dbReference type="Pfam" id="PF26410">
    <property type="entry name" value="GH5_mannosidase"/>
    <property type="match status" value="1"/>
</dbReference>
<feature type="signal peptide" evidence="9">
    <location>
        <begin position="1"/>
        <end position="22"/>
    </location>
</feature>
<evidence type="ECO:0000256" key="4">
    <source>
        <dbReference type="ARBA" id="ARBA00012706"/>
    </source>
</evidence>
<evidence type="ECO:0000256" key="3">
    <source>
        <dbReference type="ARBA" id="ARBA00005641"/>
    </source>
</evidence>
<sequence>MAVSRAWATVAVAMMLAAVSAAVEVQNVTALDAMLPTTSVGHFDPAKYALPLPSNATNASGKGVEGAKIEAAAPSPSVGLGLNSSATNATVESVPGFVKTQGQQFSLNGRAAYFAGTNAWYLPIRAMFTDSQIYQFFSVMSQNSVNMVRVFCFEDGYSLSNTPIQSSPGNWDEIGLKRIDLILSQAAAYGIYVIIVPTNFEPVGGGIQWYVNEIVGNGYDKEMFYTDSRVKQAYKNYVYMLLTRTNSYTGVQYKNDPTIFSVELMNEPHTTDLYERNRGWPPGQLVRNWIWEMAAYVKSVDGNHMVSTGEEGYRADGPANPPHNNWINGGYKGVDFVGNIACPNIDFATLHVYPDNWAIQSWEFDWVNANVIRDRAAIAHAQNKPFIIEETGMKRGYLGSRDTLLDSLLGEANRNNVGATMVWEWIAWYIDDSSYSFDTNNDGSNGVWTQIKYMRSKMGSALTPSAPIPASGCTNIPPSYAYSCAQQVSWHPGCSVPWLQYPYCNQECGRCSAGSSGCTDNPPDHTFSCAEQAGWGQCGQSWMQGHCDASCGRCSPSCIDIAPPGSSYSCTEQSWMSGYCQHSCGNC</sequence>
<organism evidence="11 12">
    <name type="scientific">Coccomyxa viridis</name>
    <dbReference type="NCBI Taxonomy" id="1274662"/>
    <lineage>
        <taxon>Eukaryota</taxon>
        <taxon>Viridiplantae</taxon>
        <taxon>Chlorophyta</taxon>
        <taxon>core chlorophytes</taxon>
        <taxon>Trebouxiophyceae</taxon>
        <taxon>Trebouxiophyceae incertae sedis</taxon>
        <taxon>Coccomyxaceae</taxon>
        <taxon>Coccomyxa</taxon>
    </lineage>
</organism>
<feature type="domain" description="ShKT" evidence="10">
    <location>
        <begin position="518"/>
        <end position="554"/>
    </location>
</feature>
<keyword evidence="12" id="KW-1185">Reference proteome</keyword>
<dbReference type="PROSITE" id="PS51670">
    <property type="entry name" value="SHKT"/>
    <property type="match status" value="1"/>
</dbReference>
<keyword evidence="7" id="KW-0378">Hydrolase</keyword>
<comment type="subcellular location">
    <subcellularLocation>
        <location evidence="2">Secreted</location>
    </subcellularLocation>
</comment>
<dbReference type="Proteomes" id="UP001497392">
    <property type="component" value="Unassembled WGS sequence"/>
</dbReference>
<dbReference type="EC" id="3.2.1.78" evidence="4"/>
<dbReference type="Gene3D" id="3.20.20.80">
    <property type="entry name" value="Glycosidases"/>
    <property type="match status" value="1"/>
</dbReference>
<dbReference type="SUPFAM" id="SSF51445">
    <property type="entry name" value="(Trans)glycosidases"/>
    <property type="match status" value="1"/>
</dbReference>
<reference evidence="11 12" key="1">
    <citation type="submission" date="2024-06" db="EMBL/GenBank/DDBJ databases">
        <authorList>
            <person name="Kraege A."/>
            <person name="Thomma B."/>
        </authorList>
    </citation>
    <scope>NUCLEOTIDE SEQUENCE [LARGE SCALE GENOMIC DNA]</scope>
</reference>
<evidence type="ECO:0000256" key="5">
    <source>
        <dbReference type="ARBA" id="ARBA00022525"/>
    </source>
</evidence>
<evidence type="ECO:0000256" key="6">
    <source>
        <dbReference type="ARBA" id="ARBA00022729"/>
    </source>
</evidence>
<evidence type="ECO:0000313" key="12">
    <source>
        <dbReference type="Proteomes" id="UP001497392"/>
    </source>
</evidence>
<keyword evidence="6 9" id="KW-0732">Signal</keyword>
<evidence type="ECO:0000256" key="2">
    <source>
        <dbReference type="ARBA" id="ARBA00004613"/>
    </source>
</evidence>
<dbReference type="InterPro" id="IPR001547">
    <property type="entry name" value="Glyco_hydro_5"/>
</dbReference>
<dbReference type="InterPro" id="IPR045053">
    <property type="entry name" value="MAN-like"/>
</dbReference>
<comment type="catalytic activity">
    <reaction evidence="1">
        <text>Random hydrolysis of (1-&gt;4)-beta-D-mannosidic linkages in mannans, galactomannans and glucomannans.</text>
        <dbReference type="EC" id="3.2.1.78"/>
    </reaction>
</comment>
<evidence type="ECO:0000256" key="1">
    <source>
        <dbReference type="ARBA" id="ARBA00001678"/>
    </source>
</evidence>
<dbReference type="InterPro" id="IPR017853">
    <property type="entry name" value="GH"/>
</dbReference>
<gene>
    <name evidence="11" type="primary">g1238</name>
    <name evidence="11" type="ORF">VP750_LOCUS1069</name>
</gene>
<dbReference type="EMBL" id="CAXHTA020000002">
    <property type="protein sequence ID" value="CAL5219410.1"/>
    <property type="molecule type" value="Genomic_DNA"/>
</dbReference>
<evidence type="ECO:0000259" key="10">
    <source>
        <dbReference type="PROSITE" id="PS51670"/>
    </source>
</evidence>
<evidence type="ECO:0000256" key="9">
    <source>
        <dbReference type="SAM" id="SignalP"/>
    </source>
</evidence>
<evidence type="ECO:0000256" key="8">
    <source>
        <dbReference type="ARBA" id="ARBA00023295"/>
    </source>
</evidence>
<keyword evidence="5" id="KW-0964">Secreted</keyword>
<comment type="similarity">
    <text evidence="3">Belongs to the glycosyl hydrolase 5 (cellulase A) family.</text>
</comment>
<accession>A0ABP1FHJ5</accession>
<name>A0ABP1FHJ5_9CHLO</name>
<dbReference type="PANTHER" id="PTHR31451">
    <property type="match status" value="1"/>
</dbReference>
<feature type="chain" id="PRO_5047042805" description="mannan endo-1,4-beta-mannosidase" evidence="9">
    <location>
        <begin position="23"/>
        <end position="587"/>
    </location>
</feature>
<comment type="caution">
    <text evidence="11">The sequence shown here is derived from an EMBL/GenBank/DDBJ whole genome shotgun (WGS) entry which is preliminary data.</text>
</comment>
<keyword evidence="8" id="KW-0326">Glycosidase</keyword>
<proteinExistence type="inferred from homology"/>
<protein>
    <recommendedName>
        <fullName evidence="4">mannan endo-1,4-beta-mannosidase</fullName>
        <ecNumber evidence="4">3.2.1.78</ecNumber>
    </recommendedName>
</protein>
<dbReference type="PANTHER" id="PTHR31451:SF39">
    <property type="entry name" value="MANNAN ENDO-1,4-BETA-MANNOSIDASE 1"/>
    <property type="match status" value="1"/>
</dbReference>